<reference evidence="10 11" key="1">
    <citation type="submission" date="2023-04" db="EMBL/GenBank/DDBJ databases">
        <title>Genome Encyclopedia of Bacteria and Archaea VI: Functional Genomics of Type Strains.</title>
        <authorList>
            <person name="Whitman W."/>
        </authorList>
    </citation>
    <scope>NUCLEOTIDE SEQUENCE [LARGE SCALE GENOMIC DNA]</scope>
    <source>
        <strain evidence="10 11">SG_E_30_P1</strain>
    </source>
</reference>
<accession>A0ABT6KPG0</accession>
<keyword evidence="6 7" id="KW-0472">Membrane</keyword>
<dbReference type="PANTHER" id="PTHR30193">
    <property type="entry name" value="ABC TRANSPORTER PERMEASE PROTEIN"/>
    <property type="match status" value="1"/>
</dbReference>
<dbReference type="RefSeq" id="WP_322133968.1">
    <property type="nucleotide sequence ID" value="NZ_JARXVQ010000001.1"/>
</dbReference>
<feature type="region of interest" description="Disordered" evidence="8">
    <location>
        <begin position="1"/>
        <end position="28"/>
    </location>
</feature>
<dbReference type="PROSITE" id="PS50928">
    <property type="entry name" value="ABC_TM1"/>
    <property type="match status" value="1"/>
</dbReference>
<keyword evidence="3" id="KW-1003">Cell membrane</keyword>
<feature type="transmembrane region" description="Helical" evidence="7">
    <location>
        <begin position="293"/>
        <end position="313"/>
    </location>
</feature>
<evidence type="ECO:0000313" key="11">
    <source>
        <dbReference type="Proteomes" id="UP001160142"/>
    </source>
</evidence>
<feature type="transmembrane region" description="Helical" evidence="7">
    <location>
        <begin position="237"/>
        <end position="257"/>
    </location>
</feature>
<feature type="transmembrane region" description="Helical" evidence="7">
    <location>
        <begin position="136"/>
        <end position="156"/>
    </location>
</feature>
<evidence type="ECO:0000313" key="10">
    <source>
        <dbReference type="EMBL" id="MDH6181660.1"/>
    </source>
</evidence>
<keyword evidence="4 7" id="KW-0812">Transmembrane</keyword>
<gene>
    <name evidence="10" type="ORF">M2152_001842</name>
</gene>
<evidence type="ECO:0000256" key="8">
    <source>
        <dbReference type="SAM" id="MobiDB-lite"/>
    </source>
</evidence>
<evidence type="ECO:0000256" key="5">
    <source>
        <dbReference type="ARBA" id="ARBA00022989"/>
    </source>
</evidence>
<comment type="similarity">
    <text evidence="7">Belongs to the binding-protein-dependent transport system permease family.</text>
</comment>
<evidence type="ECO:0000259" key="9">
    <source>
        <dbReference type="PROSITE" id="PS50928"/>
    </source>
</evidence>
<feature type="transmembrane region" description="Helical" evidence="7">
    <location>
        <begin position="37"/>
        <end position="63"/>
    </location>
</feature>
<keyword evidence="5 7" id="KW-1133">Transmembrane helix</keyword>
<comment type="subcellular location">
    <subcellularLocation>
        <location evidence="1 7">Cell membrane</location>
        <topology evidence="1 7">Multi-pass membrane protein</topology>
    </subcellularLocation>
</comment>
<dbReference type="PANTHER" id="PTHR30193:SF37">
    <property type="entry name" value="INNER MEMBRANE ABC TRANSPORTER PERMEASE PROTEIN YCJO"/>
    <property type="match status" value="1"/>
</dbReference>
<dbReference type="InterPro" id="IPR000515">
    <property type="entry name" value="MetI-like"/>
</dbReference>
<comment type="caution">
    <text evidence="10">The sequence shown here is derived from an EMBL/GenBank/DDBJ whole genome shotgun (WGS) entry which is preliminary data.</text>
</comment>
<organism evidence="10 11">
    <name type="scientific">Antiquaquibacter oligotrophicus</name>
    <dbReference type="NCBI Taxonomy" id="2880260"/>
    <lineage>
        <taxon>Bacteria</taxon>
        <taxon>Bacillati</taxon>
        <taxon>Actinomycetota</taxon>
        <taxon>Actinomycetes</taxon>
        <taxon>Micrococcales</taxon>
        <taxon>Microbacteriaceae</taxon>
        <taxon>Antiquaquibacter</taxon>
    </lineage>
</organism>
<evidence type="ECO:0000256" key="2">
    <source>
        <dbReference type="ARBA" id="ARBA00022448"/>
    </source>
</evidence>
<dbReference type="CDD" id="cd06261">
    <property type="entry name" value="TM_PBP2"/>
    <property type="match status" value="1"/>
</dbReference>
<keyword evidence="2 7" id="KW-0813">Transport</keyword>
<feature type="domain" description="ABC transmembrane type-1" evidence="9">
    <location>
        <begin position="98"/>
        <end position="309"/>
    </location>
</feature>
<evidence type="ECO:0000256" key="1">
    <source>
        <dbReference type="ARBA" id="ARBA00004651"/>
    </source>
</evidence>
<keyword evidence="11" id="KW-1185">Reference proteome</keyword>
<dbReference type="SUPFAM" id="SSF161098">
    <property type="entry name" value="MetI-like"/>
    <property type="match status" value="1"/>
</dbReference>
<feature type="transmembrane region" description="Helical" evidence="7">
    <location>
        <begin position="182"/>
        <end position="206"/>
    </location>
</feature>
<evidence type="ECO:0000256" key="6">
    <source>
        <dbReference type="ARBA" id="ARBA00023136"/>
    </source>
</evidence>
<dbReference type="Gene3D" id="1.10.3720.10">
    <property type="entry name" value="MetI-like"/>
    <property type="match status" value="1"/>
</dbReference>
<dbReference type="EMBL" id="JARXVQ010000001">
    <property type="protein sequence ID" value="MDH6181660.1"/>
    <property type="molecule type" value="Genomic_DNA"/>
</dbReference>
<sequence>MRVRSRTRGGVLEERPAPRRSPARRSAVTTGQNRAGWLLSLPFIVIFLTFTALPIVISLVIGFTDMRSSDLRNPLAVSFVGLSHFTDLFANPQFLRSLLNTGIYVVVGVPITLAVGFLLAVALNTGIPRFRTFFRAAFYVPVVTNIVAVATIWQYAFNARGPVNSALAWFGIDGPNWLGDPAFALAVIIALGVWLNFGTAMVLYLAGLQSVPEDVYEAAALDGAGRWRILFSITWPLLRPTTLLVSVLLTIFFLQVFEVPYVLTDGGPLDSTITLGLFTFNQFGFGDLGKAAASSYVMVLIVAVLGIVQFRLLRSKS</sequence>
<dbReference type="InterPro" id="IPR051393">
    <property type="entry name" value="ABC_transporter_permease"/>
</dbReference>
<evidence type="ECO:0000256" key="7">
    <source>
        <dbReference type="RuleBase" id="RU363032"/>
    </source>
</evidence>
<proteinExistence type="inferred from homology"/>
<keyword evidence="10" id="KW-0762">Sugar transport</keyword>
<evidence type="ECO:0000256" key="3">
    <source>
        <dbReference type="ARBA" id="ARBA00022475"/>
    </source>
</evidence>
<feature type="transmembrane region" description="Helical" evidence="7">
    <location>
        <begin position="101"/>
        <end position="124"/>
    </location>
</feature>
<protein>
    <submittedName>
        <fullName evidence="10">Multiple sugar transport system permease protein</fullName>
    </submittedName>
</protein>
<dbReference type="InterPro" id="IPR035906">
    <property type="entry name" value="MetI-like_sf"/>
</dbReference>
<dbReference type="Pfam" id="PF00528">
    <property type="entry name" value="BPD_transp_1"/>
    <property type="match status" value="1"/>
</dbReference>
<evidence type="ECO:0000256" key="4">
    <source>
        <dbReference type="ARBA" id="ARBA00022692"/>
    </source>
</evidence>
<name>A0ABT6KPG0_9MICO</name>
<dbReference type="Proteomes" id="UP001160142">
    <property type="component" value="Unassembled WGS sequence"/>
</dbReference>